<sequence length="165" mass="18558">MRYTDSKFHQVVPGRFLKGGDFVYGDGTGSATVYDSDSFESEKNNLKFKEPYLLAASANSQGHVGCQFFVTLDSLPALNGSNHTVFGRMISGADTIGMIEGINEFRVTKSLIEKKPLSEIEKAKVVIRNCGVYKFEQRLSQQRKRSAVDQVDFKPSEFMQDRRNK</sequence>
<dbReference type="OrthoDB" id="271386at2759"/>
<dbReference type="GO" id="GO:0016018">
    <property type="term" value="F:cyclosporin A binding"/>
    <property type="evidence" value="ECO:0007669"/>
    <property type="project" value="TreeGrafter"/>
</dbReference>
<dbReference type="InterPro" id="IPR029000">
    <property type="entry name" value="Cyclophilin-like_dom_sf"/>
</dbReference>
<evidence type="ECO:0000313" key="4">
    <source>
        <dbReference type="Proteomes" id="UP000039865"/>
    </source>
</evidence>
<evidence type="ECO:0000259" key="2">
    <source>
        <dbReference type="PROSITE" id="PS50072"/>
    </source>
</evidence>
<dbReference type="Gene3D" id="2.40.100.10">
    <property type="entry name" value="Cyclophilin-like"/>
    <property type="match status" value="1"/>
</dbReference>
<feature type="domain" description="PPIase cyclophilin-type" evidence="2">
    <location>
        <begin position="1"/>
        <end position="132"/>
    </location>
</feature>
<reference evidence="3 4" key="1">
    <citation type="submission" date="2014-06" db="EMBL/GenBank/DDBJ databases">
        <authorList>
            <person name="Swart Estienne"/>
        </authorList>
    </citation>
    <scope>NUCLEOTIDE SEQUENCE [LARGE SCALE GENOMIC DNA]</scope>
    <source>
        <strain evidence="3 4">130c</strain>
    </source>
</reference>
<dbReference type="SUPFAM" id="SSF50891">
    <property type="entry name" value="Cyclophilin-like"/>
    <property type="match status" value="1"/>
</dbReference>
<dbReference type="Pfam" id="PF00160">
    <property type="entry name" value="Pro_isomerase"/>
    <property type="match status" value="1"/>
</dbReference>
<comment type="catalytic activity">
    <reaction evidence="1">
        <text>[protein]-peptidylproline (omega=180) = [protein]-peptidylproline (omega=0)</text>
        <dbReference type="Rhea" id="RHEA:16237"/>
        <dbReference type="Rhea" id="RHEA-COMP:10747"/>
        <dbReference type="Rhea" id="RHEA-COMP:10748"/>
        <dbReference type="ChEBI" id="CHEBI:83833"/>
        <dbReference type="ChEBI" id="CHEBI:83834"/>
        <dbReference type="EC" id="5.2.1.8"/>
    </reaction>
</comment>
<dbReference type="GO" id="GO:0005737">
    <property type="term" value="C:cytoplasm"/>
    <property type="evidence" value="ECO:0007669"/>
    <property type="project" value="TreeGrafter"/>
</dbReference>
<keyword evidence="1" id="KW-0413">Isomerase</keyword>
<protein>
    <recommendedName>
        <fullName evidence="1">Peptidyl-prolyl cis-trans isomerase</fullName>
        <shortName evidence="1">PPIase</shortName>
        <ecNumber evidence="1">5.2.1.8</ecNumber>
    </recommendedName>
</protein>
<dbReference type="PROSITE" id="PS50072">
    <property type="entry name" value="CSA_PPIASE_2"/>
    <property type="match status" value="1"/>
</dbReference>
<proteinExistence type="inferred from homology"/>
<name>A0A078AT54_STYLE</name>
<keyword evidence="4" id="KW-1185">Reference proteome</keyword>
<dbReference type="GO" id="GO:0006457">
    <property type="term" value="P:protein folding"/>
    <property type="evidence" value="ECO:0007669"/>
    <property type="project" value="TreeGrafter"/>
</dbReference>
<comment type="similarity">
    <text evidence="1">Belongs to the cyclophilin-type PPIase family.</text>
</comment>
<keyword evidence="1" id="KW-0697">Rotamase</keyword>
<dbReference type="PANTHER" id="PTHR11071">
    <property type="entry name" value="PEPTIDYL-PROLYL CIS-TRANS ISOMERASE"/>
    <property type="match status" value="1"/>
</dbReference>
<dbReference type="Proteomes" id="UP000039865">
    <property type="component" value="Unassembled WGS sequence"/>
</dbReference>
<dbReference type="AlphaFoldDB" id="A0A078AT54"/>
<dbReference type="EC" id="5.2.1.8" evidence="1"/>
<comment type="function">
    <text evidence="1">PPIases accelerate the folding of proteins. It catalyzes the cis-trans isomerization of proline imidic peptide bonds in oligopeptides.</text>
</comment>
<dbReference type="EMBL" id="CCKQ01012735">
    <property type="protein sequence ID" value="CDW84367.1"/>
    <property type="molecule type" value="Genomic_DNA"/>
</dbReference>
<dbReference type="GO" id="GO:0003755">
    <property type="term" value="F:peptidyl-prolyl cis-trans isomerase activity"/>
    <property type="evidence" value="ECO:0007669"/>
    <property type="project" value="UniProtKB-UniRule"/>
</dbReference>
<dbReference type="InParanoid" id="A0A078AT54"/>
<evidence type="ECO:0000313" key="3">
    <source>
        <dbReference type="EMBL" id="CDW84367.1"/>
    </source>
</evidence>
<accession>A0A078AT54</accession>
<organism evidence="3 4">
    <name type="scientific">Stylonychia lemnae</name>
    <name type="common">Ciliate</name>
    <dbReference type="NCBI Taxonomy" id="5949"/>
    <lineage>
        <taxon>Eukaryota</taxon>
        <taxon>Sar</taxon>
        <taxon>Alveolata</taxon>
        <taxon>Ciliophora</taxon>
        <taxon>Intramacronucleata</taxon>
        <taxon>Spirotrichea</taxon>
        <taxon>Stichotrichia</taxon>
        <taxon>Sporadotrichida</taxon>
        <taxon>Oxytrichidae</taxon>
        <taxon>Stylonychinae</taxon>
        <taxon>Stylonychia</taxon>
    </lineage>
</organism>
<gene>
    <name evidence="3" type="primary">Contig9146.g9790</name>
    <name evidence="3" type="ORF">STYLEM_13428</name>
</gene>
<dbReference type="InterPro" id="IPR002130">
    <property type="entry name" value="Cyclophilin-type_PPIase_dom"/>
</dbReference>
<dbReference type="PRINTS" id="PR00153">
    <property type="entry name" value="CSAPPISMRASE"/>
</dbReference>
<dbReference type="PANTHER" id="PTHR11071:SF561">
    <property type="entry name" value="PEPTIDYL-PROLYL CIS-TRANS ISOMERASE D-RELATED"/>
    <property type="match status" value="1"/>
</dbReference>
<evidence type="ECO:0000256" key="1">
    <source>
        <dbReference type="RuleBase" id="RU363019"/>
    </source>
</evidence>